<protein>
    <submittedName>
        <fullName evidence="2">Uncharacterized protein</fullName>
    </submittedName>
</protein>
<feature type="compositionally biased region" description="Basic and acidic residues" evidence="1">
    <location>
        <begin position="1"/>
        <end position="13"/>
    </location>
</feature>
<reference evidence="2" key="2">
    <citation type="submission" date="2000-07" db="EMBL/GenBank/DDBJ databases">
        <authorList>
            <person name="Carim L."/>
            <person name="Estivill X."/>
            <person name="Escarceller M."/>
            <person name="Sumoy L."/>
        </authorList>
    </citation>
    <scope>NUCLEOTIDE SEQUENCE</scope>
</reference>
<accession>Q9NPR7</accession>
<organism evidence="2">
    <name type="scientific">Homo sapiens</name>
    <name type="common">Human</name>
    <dbReference type="NCBI Taxonomy" id="9606"/>
    <lineage>
        <taxon>Eukaryota</taxon>
        <taxon>Metazoa</taxon>
        <taxon>Chordata</taxon>
        <taxon>Craniata</taxon>
        <taxon>Vertebrata</taxon>
        <taxon>Euteleostomi</taxon>
        <taxon>Mammalia</taxon>
        <taxon>Eutheria</taxon>
        <taxon>Euarchontoglires</taxon>
        <taxon>Primates</taxon>
        <taxon>Haplorrhini</taxon>
        <taxon>Catarrhini</taxon>
        <taxon>Hominidae</taxon>
        <taxon>Homo</taxon>
    </lineage>
</organism>
<sequence length="144" mass="16313">SNIKYHEEFEKSRMGPSGGEGMEPERRDSQDGSSYRRPLMMTWVGRCTAFSFLRLPFPSLPFPSVLPSFAPFLSSPSLSSIFLFFLHIICPRPPWPEINISCKSGFLQPIFQVGKLRHGPKVPQPHRGKQPPLNVTMHQSAWSS</sequence>
<dbReference type="PeptideAtlas" id="Q9NPR7"/>
<feature type="region of interest" description="Disordered" evidence="1">
    <location>
        <begin position="120"/>
        <end position="144"/>
    </location>
</feature>
<feature type="region of interest" description="Disordered" evidence="1">
    <location>
        <begin position="1"/>
        <end position="34"/>
    </location>
</feature>
<evidence type="ECO:0000256" key="1">
    <source>
        <dbReference type="SAM" id="MobiDB-lite"/>
    </source>
</evidence>
<reference evidence="2" key="1">
    <citation type="submission" date="2000-07" db="EMBL/GenBank/DDBJ databases">
        <title>The European IMAGE consortium for integrated Molecular analysis of human gene transcripts.</title>
        <authorList>
            <person name="Auffray C."/>
            <person name="Ansorge W."/>
            <person name="Ballabio A."/>
            <person name="Estivill X."/>
            <person name="Gibson K."/>
            <person name="Lehrach H."/>
            <person name="Poustka A."/>
            <person name="Lundeberg J."/>
        </authorList>
    </citation>
    <scope>NUCLEOTIDE SEQUENCE</scope>
</reference>
<proteinExistence type="evidence at transcript level"/>
<feature type="non-terminal residue" evidence="2">
    <location>
        <position position="1"/>
    </location>
</feature>
<evidence type="ECO:0000313" key="2">
    <source>
        <dbReference type="EMBL" id="CAB96956.1"/>
    </source>
</evidence>
<feature type="compositionally biased region" description="Basic residues" evidence="1">
    <location>
        <begin position="120"/>
        <end position="129"/>
    </location>
</feature>
<name>Q9NPR7_HUMAN</name>
<dbReference type="AlphaFoldDB" id="Q9NPR7"/>
<dbReference type="EMBL" id="AL365412">
    <property type="protein sequence ID" value="CAB96956.1"/>
    <property type="molecule type" value="mRNA"/>
</dbReference>